<dbReference type="PROSITE" id="PS52004">
    <property type="entry name" value="KS3_2"/>
    <property type="match status" value="1"/>
</dbReference>
<dbReference type="SUPFAM" id="SSF53901">
    <property type="entry name" value="Thiolase-like"/>
    <property type="match status" value="1"/>
</dbReference>
<keyword evidence="3" id="KW-0808">Transferase</keyword>
<keyword evidence="1" id="KW-0596">Phosphopantetheine</keyword>
<dbReference type="SUPFAM" id="SSF55048">
    <property type="entry name" value="Probable ACP-binding domain of malonyl-CoA ACP transacylase"/>
    <property type="match status" value="1"/>
</dbReference>
<dbReference type="InterPro" id="IPR013968">
    <property type="entry name" value="PKS_KR"/>
</dbReference>
<dbReference type="InterPro" id="IPR016039">
    <property type="entry name" value="Thiolase-like"/>
</dbReference>
<dbReference type="InterPro" id="IPR014030">
    <property type="entry name" value="Ketoacyl_synth_N"/>
</dbReference>
<name>A0A402A9F9_9CHLR</name>
<evidence type="ECO:0000256" key="1">
    <source>
        <dbReference type="ARBA" id="ARBA00022450"/>
    </source>
</evidence>
<dbReference type="Pfam" id="PF00109">
    <property type="entry name" value="ketoacyl-synt"/>
    <property type="match status" value="1"/>
</dbReference>
<dbReference type="CDD" id="cd00833">
    <property type="entry name" value="PKS"/>
    <property type="match status" value="1"/>
</dbReference>
<dbReference type="InterPro" id="IPR049900">
    <property type="entry name" value="PKS_mFAS_DH"/>
</dbReference>
<dbReference type="RefSeq" id="WP_126583197.1">
    <property type="nucleotide sequence ID" value="NZ_BIFR01000002.1"/>
</dbReference>
<dbReference type="GO" id="GO:0006633">
    <property type="term" value="P:fatty acid biosynthetic process"/>
    <property type="evidence" value="ECO:0007669"/>
    <property type="project" value="TreeGrafter"/>
</dbReference>
<feature type="region of interest" description="C-terminal hotdog fold" evidence="4">
    <location>
        <begin position="1586"/>
        <end position="1728"/>
    </location>
</feature>
<dbReference type="SMART" id="SM00825">
    <property type="entry name" value="PKS_KS"/>
    <property type="match status" value="1"/>
</dbReference>
<proteinExistence type="predicted"/>
<feature type="active site" description="Proton donor; for dehydratase activity" evidence="4">
    <location>
        <position position="1645"/>
    </location>
</feature>
<protein>
    <submittedName>
        <fullName evidence="8">Polyketide synthase</fullName>
    </submittedName>
</protein>
<dbReference type="SMART" id="SM00826">
    <property type="entry name" value="PKS_DH"/>
    <property type="match status" value="1"/>
</dbReference>
<dbReference type="InterPro" id="IPR009081">
    <property type="entry name" value="PP-bd_ACP"/>
</dbReference>
<feature type="domain" description="PKS/mFAS DH" evidence="7">
    <location>
        <begin position="1448"/>
        <end position="1728"/>
    </location>
</feature>
<organism evidence="8 9">
    <name type="scientific">Tengunoibacter tsumagoiensis</name>
    <dbReference type="NCBI Taxonomy" id="2014871"/>
    <lineage>
        <taxon>Bacteria</taxon>
        <taxon>Bacillati</taxon>
        <taxon>Chloroflexota</taxon>
        <taxon>Ktedonobacteria</taxon>
        <taxon>Ktedonobacterales</taxon>
        <taxon>Dictyobacteraceae</taxon>
        <taxon>Tengunoibacter</taxon>
    </lineage>
</organism>
<dbReference type="InterPro" id="IPR050091">
    <property type="entry name" value="PKS_NRPS_Biosynth_Enz"/>
</dbReference>
<accession>A0A402A9F9</accession>
<dbReference type="Gene3D" id="1.10.1200.10">
    <property type="entry name" value="ACP-like"/>
    <property type="match status" value="1"/>
</dbReference>
<feature type="region of interest" description="N-terminal hotdog fold" evidence="4">
    <location>
        <begin position="1448"/>
        <end position="1574"/>
    </location>
</feature>
<dbReference type="SMART" id="SM00827">
    <property type="entry name" value="PKS_AT"/>
    <property type="match status" value="1"/>
</dbReference>
<dbReference type="InterPro" id="IPR014043">
    <property type="entry name" value="Acyl_transferase_dom"/>
</dbReference>
<evidence type="ECO:0000313" key="9">
    <source>
        <dbReference type="Proteomes" id="UP000287352"/>
    </source>
</evidence>
<dbReference type="InterPro" id="IPR016036">
    <property type="entry name" value="Malonyl_transacylase_ACP-bd"/>
</dbReference>
<dbReference type="InterPro" id="IPR036291">
    <property type="entry name" value="NAD(P)-bd_dom_sf"/>
</dbReference>
<dbReference type="PROSITE" id="PS50075">
    <property type="entry name" value="CARRIER"/>
    <property type="match status" value="1"/>
</dbReference>
<dbReference type="InterPro" id="IPR001227">
    <property type="entry name" value="Ac_transferase_dom_sf"/>
</dbReference>
<feature type="domain" description="Ketosynthase family 3 (KS3)" evidence="6">
    <location>
        <begin position="2"/>
        <end position="462"/>
    </location>
</feature>
<dbReference type="Gene3D" id="3.10.129.110">
    <property type="entry name" value="Polyketide synthase dehydratase"/>
    <property type="match status" value="1"/>
</dbReference>
<dbReference type="Pfam" id="PF02801">
    <property type="entry name" value="Ketoacyl-synt_C"/>
    <property type="match status" value="1"/>
</dbReference>
<dbReference type="InterPro" id="IPR016035">
    <property type="entry name" value="Acyl_Trfase/lysoPLipase"/>
</dbReference>
<dbReference type="PANTHER" id="PTHR43775">
    <property type="entry name" value="FATTY ACID SYNTHASE"/>
    <property type="match status" value="1"/>
</dbReference>
<reference evidence="9" key="1">
    <citation type="submission" date="2018-12" db="EMBL/GenBank/DDBJ databases">
        <title>Tengunoibacter tsumagoiensis gen. nov., sp. nov., Dictyobacter kobayashii sp. nov., D. alpinus sp. nov., and D. joshuensis sp. nov. and description of Dictyobacteraceae fam. nov. within the order Ktedonobacterales isolated from Tengu-no-mugimeshi.</title>
        <authorList>
            <person name="Wang C.M."/>
            <person name="Zheng Y."/>
            <person name="Sakai Y."/>
            <person name="Toyoda A."/>
            <person name="Minakuchi Y."/>
            <person name="Abe K."/>
            <person name="Yokota A."/>
            <person name="Yabe S."/>
        </authorList>
    </citation>
    <scope>NUCLEOTIDE SEQUENCE [LARGE SCALE GENOMIC DNA]</scope>
    <source>
        <strain evidence="9">Uno3</strain>
    </source>
</reference>
<dbReference type="InterPro" id="IPR036736">
    <property type="entry name" value="ACP-like_sf"/>
</dbReference>
<evidence type="ECO:0000259" key="5">
    <source>
        <dbReference type="PROSITE" id="PS50075"/>
    </source>
</evidence>
<dbReference type="CDD" id="cd08953">
    <property type="entry name" value="KR_2_SDR_x"/>
    <property type="match status" value="1"/>
</dbReference>
<dbReference type="SUPFAM" id="SSF47336">
    <property type="entry name" value="ACP-like"/>
    <property type="match status" value="1"/>
</dbReference>
<dbReference type="Gene3D" id="3.40.366.10">
    <property type="entry name" value="Malonyl-Coenzyme A Acyl Carrier Protein, domain 2"/>
    <property type="match status" value="1"/>
</dbReference>
<evidence type="ECO:0000256" key="4">
    <source>
        <dbReference type="PROSITE-ProRule" id="PRU01363"/>
    </source>
</evidence>
<dbReference type="GO" id="GO:0004312">
    <property type="term" value="F:fatty acid synthase activity"/>
    <property type="evidence" value="ECO:0007669"/>
    <property type="project" value="TreeGrafter"/>
</dbReference>
<evidence type="ECO:0000259" key="6">
    <source>
        <dbReference type="PROSITE" id="PS52004"/>
    </source>
</evidence>
<comment type="caution">
    <text evidence="8">The sequence shown here is derived from an EMBL/GenBank/DDBJ whole genome shotgun (WGS) entry which is preliminary data.</text>
</comment>
<dbReference type="SUPFAM" id="SSF52151">
    <property type="entry name" value="FabD/lysophospholipase-like"/>
    <property type="match status" value="1"/>
</dbReference>
<dbReference type="Pfam" id="PF00698">
    <property type="entry name" value="Acyl_transf_1"/>
    <property type="match status" value="1"/>
</dbReference>
<dbReference type="Proteomes" id="UP000287352">
    <property type="component" value="Unassembled WGS sequence"/>
</dbReference>
<keyword evidence="2" id="KW-0597">Phosphoprotein</keyword>
<feature type="domain" description="Carrier" evidence="5">
    <location>
        <begin position="939"/>
        <end position="1015"/>
    </location>
</feature>
<dbReference type="InterPro" id="IPR049552">
    <property type="entry name" value="PKS_DH_N"/>
</dbReference>
<feature type="active site" description="Proton acceptor; for dehydratase activity" evidence="4">
    <location>
        <position position="1483"/>
    </location>
</feature>
<dbReference type="Gene3D" id="3.40.47.10">
    <property type="match status" value="1"/>
</dbReference>
<dbReference type="Gene3D" id="3.40.50.720">
    <property type="entry name" value="NAD(P)-binding Rossmann-like Domain"/>
    <property type="match status" value="1"/>
</dbReference>
<dbReference type="PANTHER" id="PTHR43775:SF51">
    <property type="entry name" value="INACTIVE PHENOLPHTHIOCEROL SYNTHESIS POLYKETIDE SYNTHASE TYPE I PKS1-RELATED"/>
    <property type="match status" value="1"/>
</dbReference>
<dbReference type="OrthoDB" id="139272at2"/>
<dbReference type="Pfam" id="PF14765">
    <property type="entry name" value="PS-DH"/>
    <property type="match status" value="1"/>
</dbReference>
<evidence type="ECO:0000313" key="8">
    <source>
        <dbReference type="EMBL" id="GCE15780.1"/>
    </source>
</evidence>
<sequence>MVAEIAIVGMACRYPQANSPVELWENILAQRRAFRRIPAERLQLDDYFSSDRSTPDSTYATQGAFLDHYTFDRVRFRISGNAYRSSDLAHWLALDVASQALSDAGFVSPDQFPRATTGVIVGNTLTGEFSRAHSLRLRWPYVRRVLASALQTEGWSAEHLEAFLSQLEVTYKEPFAPVGEETLAGGLSNTIAGRICNYFDFKGGGYTVDGACSSSLLAVATACNALAQGELDLALAGGVDLSLDPFEIIGFAKTAALAQDEMRVYDLHSAGFFPGEGCGFVTLMRYEDALAQQRRVYALIRGWGISSDGAGGITRPDVEGQLLALQRAYQKAQIPSETVTYFEGHGTGTAVGDTTELQTLTRLRRQSRRDVPSAVIGSIKANIGHTKAAAGVAGLIKATMAVSTQILPPHTGISTPHTELRGPDAALQLLHSAQVWPADQPLRAGVSSMGFGGINAHIVLEGVAYHRRTALTIKERQLNASVQDAELFLLAGANHGDLHTQVEQLLTFSARLSLAELTDLAITLAKQSPQGSVRAAIVASRPAELTERLEKLRVILQEGDTAYFAPQDGLFLGEGSQKPRIGLLFPGQGAPAYLSGGLLRRRFAEVDRLYQQVNLPSGDNETDTRIAQPAIVTSSLAALKILQQVGITATVAAGHSLGELTAFHWAGAMDEQQLVELARVRGEAMGTLGKPTGVMVSLKATQHQVSALIGDAAVVIASINAPRQIVISGEESEVNRVVERAKQQKIACVPLAVSHAFHSPHVAAAAEPLAAYLRKHPLHPLERSVFSTVTGALLNENDDLSAILYRQITEPVQFVSAVTQAASHVDLFIEVGPGKILSGLAAQSTTVPVLPINAGSPSLEELLKVIGATFVLGQPLSYDLLFTQRFHRPFNLNWEPAFLVNPCELAPQFQTESLTVRLDQPESEPQAAPVALQAQRSDVSSSDFIKQLIAQRIELPLSAIQDHSRLLSDLHLNSITVGQVVSEAWRAFDLLPPVAPTEYANATIAEVAQALEETQKTGGTVALAEKMSLPSGVDTWVRPFEVIYQQEALPETTLSMEAGSWKVVTEAGFPHDAALRQLVSSLPGSGLLLCLNPERQSAQIGLVLQAAQEFFQQEQIQFFVLVQQGRGCAGFVRTLHLEAPKKTACVLDLPIQHPQASEWLRRELQAARGYSEAIYQDDGTRFVPRLQLLSLLAEKRPEELLCDTDVLLVTGGGKGIAAEAAFALAQQTGVRLLLLGRSDPEQDSALAENLRRLVALEIQFLYQRVDVTDARVVKEAIQRAEQTLGPITAVLHGAGANIPQLISAQQEANIQATLQPKIQGLQHVLDALDKQRLKLLVTFGSVIARTGMRGEADYALANDWLAFATEEFQRQYPDCRSLCIEWSVWSGIGMGERLGKVEALLREGIQPISTDEGLAAFQNLLVSQTPVRVVVSGRFGETPTLRMVETELPLLRFLEEPRVFYPGIELIVDATLSTSTDPYVEDHRYRGERLLPAVVGLEAMAQVARAVTGKQELPTFTNVLLLRPIVVQERATVVIRISALVHASGRVDVTLRSEDTAFQVNHFSASCHFAPHTALIGHLSLSTEQEVELSPEKDLYGRILFHQGRFQRVSRYHLLQARACVAEITPLTGKPWYVQYLPGEHILGDAAARDALIHCIQACIPYATLLPVGIESIRVNNVVSERHFVLAQERFREGDIFHYDVEVRSIAGEIIEQWSDLQLRQVDILPDPEAWPPALLGPYLERKMEEMLHKDTTLRILVQSAHSEERRRQSELALGALLRTPIYHRADGKPLLIDREAPTISTAHCQAITLAVTCAAEVGCDIESISARSASIWHDLLGEEGYQLASHLSTQGDEELDSLATRVWTVHESLKKAGAMVKTPVLFQTTYDSGWYLFTAGTFQIATYRTMISGLTAPIIVAICVREPAE</sequence>
<dbReference type="InterPro" id="IPR014031">
    <property type="entry name" value="Ketoacyl_synth_C"/>
</dbReference>
<evidence type="ECO:0000256" key="3">
    <source>
        <dbReference type="ARBA" id="ARBA00022679"/>
    </source>
</evidence>
<dbReference type="Pfam" id="PF21089">
    <property type="entry name" value="PKS_DH_N"/>
    <property type="match status" value="1"/>
</dbReference>
<dbReference type="InterPro" id="IPR057326">
    <property type="entry name" value="KR_dom"/>
</dbReference>
<evidence type="ECO:0000259" key="7">
    <source>
        <dbReference type="PROSITE" id="PS52019"/>
    </source>
</evidence>
<dbReference type="SMART" id="SM00822">
    <property type="entry name" value="PKS_KR"/>
    <property type="match status" value="1"/>
</dbReference>
<evidence type="ECO:0000256" key="2">
    <source>
        <dbReference type="ARBA" id="ARBA00022553"/>
    </source>
</evidence>
<dbReference type="InterPro" id="IPR042104">
    <property type="entry name" value="PKS_dehydratase_sf"/>
</dbReference>
<dbReference type="InterPro" id="IPR020841">
    <property type="entry name" value="PKS_Beta-ketoAc_synthase_dom"/>
</dbReference>
<dbReference type="PROSITE" id="PS52019">
    <property type="entry name" value="PKS_MFAS_DH"/>
    <property type="match status" value="1"/>
</dbReference>
<dbReference type="SUPFAM" id="SSF51735">
    <property type="entry name" value="NAD(P)-binding Rossmann-fold domains"/>
    <property type="match status" value="1"/>
</dbReference>
<gene>
    <name evidence="8" type="ORF">KTT_56390</name>
</gene>
<dbReference type="Pfam" id="PF08659">
    <property type="entry name" value="KR"/>
    <property type="match status" value="1"/>
</dbReference>
<keyword evidence="9" id="KW-1185">Reference proteome</keyword>
<dbReference type="InterPro" id="IPR049551">
    <property type="entry name" value="PKS_DH_C"/>
</dbReference>
<dbReference type="EMBL" id="BIFR01000002">
    <property type="protein sequence ID" value="GCE15780.1"/>
    <property type="molecule type" value="Genomic_DNA"/>
</dbReference>
<dbReference type="InterPro" id="IPR020807">
    <property type="entry name" value="PKS_DH"/>
</dbReference>